<evidence type="ECO:0000256" key="1">
    <source>
        <dbReference type="SAM" id="Phobius"/>
    </source>
</evidence>
<gene>
    <name evidence="2" type="primary">MUR4_0</name>
    <name evidence="2" type="ORF">CK203_036972</name>
</gene>
<name>A0A438IUT5_VITVI</name>
<dbReference type="EMBL" id="QGNW01000081">
    <property type="protein sequence ID" value="RVX00513.1"/>
    <property type="molecule type" value="Genomic_DNA"/>
</dbReference>
<keyword evidence="1" id="KW-1133">Transmembrane helix</keyword>
<dbReference type="AlphaFoldDB" id="A0A438IUT5"/>
<feature type="transmembrane region" description="Helical" evidence="1">
    <location>
        <begin position="12"/>
        <end position="30"/>
    </location>
</feature>
<protein>
    <submittedName>
        <fullName evidence="2">UDP-arabinose 4-epimerase 1</fullName>
    </submittedName>
</protein>
<dbReference type="Proteomes" id="UP000288805">
    <property type="component" value="Unassembled WGS sequence"/>
</dbReference>
<keyword evidence="1" id="KW-0472">Membrane</keyword>
<proteinExistence type="predicted"/>
<comment type="caution">
    <text evidence="2">The sequence shown here is derived from an EMBL/GenBank/DDBJ whole genome shotgun (WGS) entry which is preliminary data.</text>
</comment>
<keyword evidence="1" id="KW-0812">Transmembrane</keyword>
<evidence type="ECO:0000313" key="2">
    <source>
        <dbReference type="EMBL" id="RVX00513.1"/>
    </source>
</evidence>
<sequence>MEYADPKRKSNVVGKILLAATLTALCILMLKQSSNFNTPSPLWRDRGELNGGLLDCKSEGGFIAKLLSLNSDALKEGVPPLQ</sequence>
<reference evidence="2 3" key="1">
    <citation type="journal article" date="2018" name="PLoS Genet.">
        <title>Population sequencing reveals clonal diversity and ancestral inbreeding in the grapevine cultivar Chardonnay.</title>
        <authorList>
            <person name="Roach M.J."/>
            <person name="Johnson D.L."/>
            <person name="Bohlmann J."/>
            <person name="van Vuuren H.J."/>
            <person name="Jones S.J."/>
            <person name="Pretorius I.S."/>
            <person name="Schmidt S.A."/>
            <person name="Borneman A.R."/>
        </authorList>
    </citation>
    <scope>NUCLEOTIDE SEQUENCE [LARGE SCALE GENOMIC DNA]</scope>
    <source>
        <strain evidence="3">cv. Chardonnay</strain>
        <tissue evidence="2">Leaf</tissue>
    </source>
</reference>
<evidence type="ECO:0000313" key="3">
    <source>
        <dbReference type="Proteomes" id="UP000288805"/>
    </source>
</evidence>
<accession>A0A438IUT5</accession>
<organism evidence="2 3">
    <name type="scientific">Vitis vinifera</name>
    <name type="common">Grape</name>
    <dbReference type="NCBI Taxonomy" id="29760"/>
    <lineage>
        <taxon>Eukaryota</taxon>
        <taxon>Viridiplantae</taxon>
        <taxon>Streptophyta</taxon>
        <taxon>Embryophyta</taxon>
        <taxon>Tracheophyta</taxon>
        <taxon>Spermatophyta</taxon>
        <taxon>Magnoliopsida</taxon>
        <taxon>eudicotyledons</taxon>
        <taxon>Gunneridae</taxon>
        <taxon>Pentapetalae</taxon>
        <taxon>rosids</taxon>
        <taxon>Vitales</taxon>
        <taxon>Vitaceae</taxon>
        <taxon>Viteae</taxon>
        <taxon>Vitis</taxon>
    </lineage>
</organism>